<evidence type="ECO:0000313" key="1">
    <source>
        <dbReference type="EMBL" id="TNC46188.1"/>
    </source>
</evidence>
<evidence type="ECO:0000313" key="2">
    <source>
        <dbReference type="Proteomes" id="UP000305887"/>
    </source>
</evidence>
<dbReference type="OrthoDB" id="7866523at2"/>
<protein>
    <submittedName>
        <fullName evidence="1">Uncharacterized protein</fullName>
    </submittedName>
</protein>
<gene>
    <name evidence="1" type="ORF">FHG66_19320</name>
</gene>
<comment type="caution">
    <text evidence="1">The sequence shown here is derived from an EMBL/GenBank/DDBJ whole genome shotgun (WGS) entry which is preliminary data.</text>
</comment>
<proteinExistence type="predicted"/>
<dbReference type="AlphaFoldDB" id="A0A5C4MLJ9"/>
<sequence length="89" mass="10176">MVTGLPCVAQPVGCIPPIRPFLPSDPRDVRAYADLLRQDFEAYIEDFDAYLRCLDAERARVFEEGQEVTQEYGRLRALTLRSRSLEIAD</sequence>
<organism evidence="1 2">
    <name type="scientific">Rubellimicrobium rubrum</name>
    <dbReference type="NCBI Taxonomy" id="2585369"/>
    <lineage>
        <taxon>Bacteria</taxon>
        <taxon>Pseudomonadati</taxon>
        <taxon>Pseudomonadota</taxon>
        <taxon>Alphaproteobacteria</taxon>
        <taxon>Rhodobacterales</taxon>
        <taxon>Roseobacteraceae</taxon>
        <taxon>Rubellimicrobium</taxon>
    </lineage>
</organism>
<keyword evidence="2" id="KW-1185">Reference proteome</keyword>
<accession>A0A5C4MLJ9</accession>
<reference evidence="1 2" key="1">
    <citation type="submission" date="2019-06" db="EMBL/GenBank/DDBJ databases">
        <title>YIM 131921 draft genome.</title>
        <authorList>
            <person name="Jiang L."/>
        </authorList>
    </citation>
    <scope>NUCLEOTIDE SEQUENCE [LARGE SCALE GENOMIC DNA]</scope>
    <source>
        <strain evidence="1 2">YIM 131921</strain>
    </source>
</reference>
<dbReference type="Proteomes" id="UP000305887">
    <property type="component" value="Unassembled WGS sequence"/>
</dbReference>
<name>A0A5C4MLJ9_9RHOB</name>
<dbReference type="EMBL" id="VDFU01000040">
    <property type="protein sequence ID" value="TNC46188.1"/>
    <property type="molecule type" value="Genomic_DNA"/>
</dbReference>